<reference evidence="1" key="1">
    <citation type="journal article" date="2014" name="Int. J. Syst. Evol. Microbiol.">
        <title>Complete genome sequence of Corynebacterium casei LMG S-19264T (=DSM 44701T), isolated from a smear-ripened cheese.</title>
        <authorList>
            <consortium name="US DOE Joint Genome Institute (JGI-PGF)"/>
            <person name="Walter F."/>
            <person name="Albersmeier A."/>
            <person name="Kalinowski J."/>
            <person name="Ruckert C."/>
        </authorList>
    </citation>
    <scope>NUCLEOTIDE SEQUENCE</scope>
    <source>
        <strain evidence="1">JCM 4637</strain>
    </source>
</reference>
<dbReference type="EMBL" id="BMVC01000004">
    <property type="protein sequence ID" value="GHC90302.1"/>
    <property type="molecule type" value="Genomic_DNA"/>
</dbReference>
<comment type="caution">
    <text evidence="1">The sequence shown here is derived from an EMBL/GenBank/DDBJ whole genome shotgun (WGS) entry which is preliminary data.</text>
</comment>
<gene>
    <name evidence="1" type="ORF">GCM10010334_24190</name>
</gene>
<organism evidence="1 2">
    <name type="scientific">Streptomyces finlayi</name>
    <dbReference type="NCBI Taxonomy" id="67296"/>
    <lineage>
        <taxon>Bacteria</taxon>
        <taxon>Bacillati</taxon>
        <taxon>Actinomycetota</taxon>
        <taxon>Actinomycetes</taxon>
        <taxon>Kitasatosporales</taxon>
        <taxon>Streptomycetaceae</taxon>
        <taxon>Streptomyces</taxon>
    </lineage>
</organism>
<evidence type="ECO:0000313" key="1">
    <source>
        <dbReference type="EMBL" id="GHC90302.1"/>
    </source>
</evidence>
<dbReference type="AlphaFoldDB" id="A0A919C995"/>
<sequence length="49" mass="4782">MPGGALGGVPRLAVPRGGTANLIAPASALDALALTLPVDGRVNGPYDMP</sequence>
<name>A0A919C995_9ACTN</name>
<protein>
    <submittedName>
        <fullName evidence="1">Uncharacterized protein</fullName>
    </submittedName>
</protein>
<dbReference type="Proteomes" id="UP000638353">
    <property type="component" value="Unassembled WGS sequence"/>
</dbReference>
<reference evidence="1" key="2">
    <citation type="submission" date="2020-09" db="EMBL/GenBank/DDBJ databases">
        <authorList>
            <person name="Sun Q."/>
            <person name="Ohkuma M."/>
        </authorList>
    </citation>
    <scope>NUCLEOTIDE SEQUENCE</scope>
    <source>
        <strain evidence="1">JCM 4637</strain>
    </source>
</reference>
<accession>A0A919C995</accession>
<proteinExistence type="predicted"/>
<evidence type="ECO:0000313" key="2">
    <source>
        <dbReference type="Proteomes" id="UP000638353"/>
    </source>
</evidence>